<reference evidence="2" key="1">
    <citation type="journal article" date="2017" name="Parasit. Vectors">
        <title>Sialotranscriptomics of Rhipicephalus zambeziensis reveals intricate expression profiles of secretory proteins and suggests tight temporal transcriptional regulation during blood-feeding.</title>
        <authorList>
            <person name="de Castro M.H."/>
            <person name="de Klerk D."/>
            <person name="Pienaar R."/>
            <person name="Rees D.J.G."/>
            <person name="Mans B.J."/>
        </authorList>
    </citation>
    <scope>NUCLEOTIDE SEQUENCE</scope>
    <source>
        <tissue evidence="2">Salivary glands</tissue>
    </source>
</reference>
<keyword evidence="1" id="KW-1133">Transmembrane helix</keyword>
<name>A0A224Y873_9ACAR</name>
<feature type="transmembrane region" description="Helical" evidence="1">
    <location>
        <begin position="84"/>
        <end position="104"/>
    </location>
</feature>
<organism evidence="2">
    <name type="scientific">Rhipicephalus zambeziensis</name>
    <dbReference type="NCBI Taxonomy" id="60191"/>
    <lineage>
        <taxon>Eukaryota</taxon>
        <taxon>Metazoa</taxon>
        <taxon>Ecdysozoa</taxon>
        <taxon>Arthropoda</taxon>
        <taxon>Chelicerata</taxon>
        <taxon>Arachnida</taxon>
        <taxon>Acari</taxon>
        <taxon>Parasitiformes</taxon>
        <taxon>Ixodida</taxon>
        <taxon>Ixodoidea</taxon>
        <taxon>Ixodidae</taxon>
        <taxon>Rhipicephalinae</taxon>
        <taxon>Rhipicephalus</taxon>
        <taxon>Rhipicephalus</taxon>
    </lineage>
</organism>
<keyword evidence="1" id="KW-0812">Transmembrane</keyword>
<dbReference type="AlphaFoldDB" id="A0A224Y873"/>
<proteinExistence type="predicted"/>
<sequence>MNISIYSFVSRFKLEDDQNEANISMIHDHFTLRCQWYWFDNARRPFFYWSCISVSPSILQSSVKVRMRDRILLPFPNYKKSREPYLYFLAITSITETLFMAHLFNGNV</sequence>
<accession>A0A224Y873</accession>
<evidence type="ECO:0000313" key="2">
    <source>
        <dbReference type="EMBL" id="MAA12955.1"/>
    </source>
</evidence>
<dbReference type="EMBL" id="GFPF01001809">
    <property type="protein sequence ID" value="MAA12955.1"/>
    <property type="molecule type" value="Transcribed_RNA"/>
</dbReference>
<protein>
    <submittedName>
        <fullName evidence="2">Uncharacterized protein</fullName>
    </submittedName>
</protein>
<evidence type="ECO:0000256" key="1">
    <source>
        <dbReference type="SAM" id="Phobius"/>
    </source>
</evidence>
<keyword evidence="1" id="KW-0472">Membrane</keyword>